<dbReference type="PhylomeDB" id="B8MJG2"/>
<sequence length="83" mass="9094">MAFVGRPYKADFLPPKNVAEGTIFGPSMAICGAMLTGKDLPDNMAYPNADAPVMLDEKISKDAAIFHQLTTSRVTTDYVKNQW</sequence>
<dbReference type="InParanoid" id="B8MJG2"/>
<reference evidence="2" key="1">
    <citation type="journal article" date="2015" name="Genome Announc.">
        <title>Genome sequence of the AIDS-associated pathogen Penicillium marneffei (ATCC18224) and its near taxonomic relative Talaromyces stipitatus (ATCC10500).</title>
        <authorList>
            <person name="Nierman W.C."/>
            <person name="Fedorova-Abrams N.D."/>
            <person name="Andrianopoulos A."/>
        </authorList>
    </citation>
    <scope>NUCLEOTIDE SEQUENCE [LARGE SCALE GENOMIC DNA]</scope>
    <source>
        <strain evidence="2">ATCC 10500 / CBS 375.48 / QM 6759 / NRRL 1006</strain>
    </source>
</reference>
<dbReference type="HOGENOM" id="CLU_2544154_0_0_1"/>
<dbReference type="GeneID" id="8099527"/>
<gene>
    <name evidence="1" type="ORF">TSTA_046160</name>
</gene>
<evidence type="ECO:0000313" key="2">
    <source>
        <dbReference type="Proteomes" id="UP000001745"/>
    </source>
</evidence>
<dbReference type="RefSeq" id="XP_002485115.1">
    <property type="nucleotide sequence ID" value="XM_002485070.1"/>
</dbReference>
<dbReference type="EMBL" id="EQ962657">
    <property type="protein sequence ID" value="EED15162.1"/>
    <property type="molecule type" value="Genomic_DNA"/>
</dbReference>
<dbReference type="AlphaFoldDB" id="B8MJG2"/>
<organism evidence="1 2">
    <name type="scientific">Talaromyces stipitatus (strain ATCC 10500 / CBS 375.48 / QM 6759 / NRRL 1006)</name>
    <name type="common">Penicillium stipitatum</name>
    <dbReference type="NCBI Taxonomy" id="441959"/>
    <lineage>
        <taxon>Eukaryota</taxon>
        <taxon>Fungi</taxon>
        <taxon>Dikarya</taxon>
        <taxon>Ascomycota</taxon>
        <taxon>Pezizomycotina</taxon>
        <taxon>Eurotiomycetes</taxon>
        <taxon>Eurotiomycetidae</taxon>
        <taxon>Eurotiales</taxon>
        <taxon>Trichocomaceae</taxon>
        <taxon>Talaromyces</taxon>
        <taxon>Talaromyces sect. Talaromyces</taxon>
    </lineage>
</organism>
<accession>B8MJG2</accession>
<protein>
    <submittedName>
        <fullName evidence="1">Uncharacterized protein</fullName>
    </submittedName>
</protein>
<keyword evidence="2" id="KW-1185">Reference proteome</keyword>
<evidence type="ECO:0000313" key="1">
    <source>
        <dbReference type="EMBL" id="EED15162.1"/>
    </source>
</evidence>
<dbReference type="Proteomes" id="UP000001745">
    <property type="component" value="Unassembled WGS sequence"/>
</dbReference>
<proteinExistence type="predicted"/>
<name>B8MJG2_TALSN</name>
<dbReference type="VEuPathDB" id="FungiDB:TSTA_046160"/>